<proteinExistence type="predicted"/>
<dbReference type="InterPro" id="IPR036259">
    <property type="entry name" value="MFS_trans_sf"/>
</dbReference>
<dbReference type="EMBL" id="JARQGV010000004">
    <property type="protein sequence ID" value="MDT2253853.1"/>
    <property type="molecule type" value="Genomic_DNA"/>
</dbReference>
<dbReference type="AlphaFoldDB" id="A0AAP5JY29"/>
<reference evidence="2" key="1">
    <citation type="journal article" date="2023" name="J. Vet. Diagn. Invest.">
        <title>Oxytetracycline-resistant Paenibacillus larvae identified in commercial beekeeping operations in Saskatchewan using pooled honey sampling.</title>
        <authorList>
            <person name="Obshta O."/>
            <person name="Zabrodski M.W."/>
            <person name="Soomro T."/>
            <person name="Wilson G."/>
            <person name="Masood F."/>
            <person name="Thebeau J."/>
            <person name="Silva M.C.B."/>
            <person name="Biganski S."/>
            <person name="Kozii I.V."/>
            <person name="Koziy R.V."/>
            <person name="Raza M.F."/>
            <person name="Jose M.S."/>
            <person name="Simko E."/>
            <person name="Wood S.C."/>
        </authorList>
    </citation>
    <scope>NUCLEOTIDE SEQUENCE</scope>
    <source>
        <strain evidence="2">PL001</strain>
    </source>
</reference>
<feature type="transmembrane region" description="Helical" evidence="1">
    <location>
        <begin position="6"/>
        <end position="29"/>
    </location>
</feature>
<organism evidence="2 3">
    <name type="scientific">Paenibacillus larvae</name>
    <dbReference type="NCBI Taxonomy" id="1464"/>
    <lineage>
        <taxon>Bacteria</taxon>
        <taxon>Bacillati</taxon>
        <taxon>Bacillota</taxon>
        <taxon>Bacilli</taxon>
        <taxon>Bacillales</taxon>
        <taxon>Paenibacillaceae</taxon>
        <taxon>Paenibacillus</taxon>
    </lineage>
</organism>
<keyword evidence="1" id="KW-0812">Transmembrane</keyword>
<protein>
    <submittedName>
        <fullName evidence="2">Uncharacterized protein</fullName>
    </submittedName>
</protein>
<keyword evidence="1" id="KW-0472">Membrane</keyword>
<dbReference type="SUPFAM" id="SSF103473">
    <property type="entry name" value="MFS general substrate transporter"/>
    <property type="match status" value="1"/>
</dbReference>
<dbReference type="RefSeq" id="WP_023484611.1">
    <property type="nucleotide sequence ID" value="NZ_CBCRXL010000048.1"/>
</dbReference>
<dbReference type="Proteomes" id="UP001259239">
    <property type="component" value="Unassembled WGS sequence"/>
</dbReference>
<comment type="caution">
    <text evidence="2">The sequence shown here is derived from an EMBL/GenBank/DDBJ whole genome shotgun (WGS) entry which is preliminary data.</text>
</comment>
<name>A0AAP5JY29_9BACL</name>
<evidence type="ECO:0000256" key="1">
    <source>
        <dbReference type="SAM" id="Phobius"/>
    </source>
</evidence>
<evidence type="ECO:0000313" key="3">
    <source>
        <dbReference type="Proteomes" id="UP001259239"/>
    </source>
</evidence>
<evidence type="ECO:0000313" key="2">
    <source>
        <dbReference type="EMBL" id="MDT2253853.1"/>
    </source>
</evidence>
<gene>
    <name evidence="2" type="ORF">P7H09_22200</name>
</gene>
<sequence>MPTGLIGSSILFPGTLSVILFGMLGGMLADRRGHIIAGFLVVFFYTDRTPWHIAGTMILTFGGLSFVKTVISASAAKALKPDEAGSGMACLILSASCPKVSALPG</sequence>
<accession>A0AAP5JY29</accession>
<keyword evidence="1" id="KW-1133">Transmembrane helix</keyword>
<reference evidence="2" key="2">
    <citation type="submission" date="2023-03" db="EMBL/GenBank/DDBJ databases">
        <authorList>
            <person name="Obshta O."/>
            <person name="Zabrodski M.W."/>
            <person name="Soomro T."/>
            <person name="Wilson G."/>
            <person name="Masood F."/>
            <person name="Thebeau J."/>
            <person name="Bezerra Da Silva M.C."/>
            <person name="Raza F."/>
            <person name="Biganski S."/>
            <person name="Jose M."/>
            <person name="Camilli M."/>
            <person name="Kozii I.V."/>
            <person name="Kozii R.V."/>
            <person name="Simko E."/>
            <person name="Wood S.C."/>
        </authorList>
    </citation>
    <scope>NUCLEOTIDE SEQUENCE</scope>
    <source>
        <strain evidence="2">PL001</strain>
    </source>
</reference>